<dbReference type="InterPro" id="IPR039928">
    <property type="entry name" value="LNK"/>
</dbReference>
<dbReference type="GeneID" id="104745450"/>
<keyword evidence="1" id="KW-0812">Transmembrane</keyword>
<reference evidence="2" key="1">
    <citation type="journal article" date="2014" name="Nat. Commun.">
        <title>The emerging biofuel crop Camelina sativa retains a highly undifferentiated hexaploid genome structure.</title>
        <authorList>
            <person name="Kagale S."/>
            <person name="Koh C."/>
            <person name="Nixon J."/>
            <person name="Bollina V."/>
            <person name="Clarke W.E."/>
            <person name="Tuteja R."/>
            <person name="Spillane C."/>
            <person name="Robinson S.J."/>
            <person name="Links M.G."/>
            <person name="Clarke C."/>
            <person name="Higgins E.E."/>
            <person name="Huebert T."/>
            <person name="Sharpe A.G."/>
            <person name="Parkin I.A."/>
        </authorList>
    </citation>
    <scope>NUCLEOTIDE SEQUENCE [LARGE SCALE GENOMIC DNA]</scope>
    <source>
        <strain evidence="2">cv. DH55</strain>
    </source>
</reference>
<dbReference type="Proteomes" id="UP000694864">
    <property type="component" value="Chromosome 15"/>
</dbReference>
<feature type="transmembrane region" description="Helical" evidence="1">
    <location>
        <begin position="76"/>
        <end position="95"/>
    </location>
</feature>
<accession>A0ABM1QZ14</accession>
<evidence type="ECO:0000313" key="2">
    <source>
        <dbReference type="Proteomes" id="UP000694864"/>
    </source>
</evidence>
<gene>
    <name evidence="3" type="primary">LOC104745450</name>
</gene>
<proteinExistence type="predicted"/>
<keyword evidence="2" id="KW-1185">Reference proteome</keyword>
<sequence length="225" mass="26362">MVLLHFMISKESNTWMICSFQFWRMFQRMMEMYIEQPAATTVLVLLLCMVVGKSLCSIVILFLHGVLQFIYLLLNLWWFLVSLEILIINLFCFWLKEEAPFTISDLSEDNNMLDSNYGDDLSSEELVLQDLQRASQKLTDETRKCFRDTFYRLARSSQDKSDSVSTNSDELLMQTSRYDYGDGNRLSREEEIESETNSIDRAIANLTFNKMESNISNFPLPERVQ</sequence>
<name>A0ABM1QZ14_CAMSA</name>
<evidence type="ECO:0000256" key="1">
    <source>
        <dbReference type="SAM" id="Phobius"/>
    </source>
</evidence>
<keyword evidence="1" id="KW-1133">Transmembrane helix</keyword>
<dbReference type="RefSeq" id="XP_019092002.1">
    <property type="nucleotide sequence ID" value="XM_019236457.1"/>
</dbReference>
<dbReference type="PANTHER" id="PTHR33334:SF9">
    <property type="entry name" value="PROTEIN LNK3"/>
    <property type="match status" value="1"/>
</dbReference>
<reference evidence="3" key="2">
    <citation type="submission" date="2025-08" db="UniProtKB">
        <authorList>
            <consortium name="RefSeq"/>
        </authorList>
    </citation>
    <scope>IDENTIFICATION</scope>
    <source>
        <tissue evidence="3">Leaf</tissue>
    </source>
</reference>
<protein>
    <submittedName>
        <fullName evidence="3">Protein LNK3-like isoform X1</fullName>
    </submittedName>
</protein>
<dbReference type="PANTHER" id="PTHR33334">
    <property type="entry name" value="PROTEIN LNK1"/>
    <property type="match status" value="1"/>
</dbReference>
<keyword evidence="1" id="KW-0472">Membrane</keyword>
<evidence type="ECO:0000313" key="3">
    <source>
        <dbReference type="RefSeq" id="XP_019092002.1"/>
    </source>
</evidence>
<organism evidence="2 3">
    <name type="scientific">Camelina sativa</name>
    <name type="common">False flax</name>
    <name type="synonym">Myagrum sativum</name>
    <dbReference type="NCBI Taxonomy" id="90675"/>
    <lineage>
        <taxon>Eukaryota</taxon>
        <taxon>Viridiplantae</taxon>
        <taxon>Streptophyta</taxon>
        <taxon>Embryophyta</taxon>
        <taxon>Tracheophyta</taxon>
        <taxon>Spermatophyta</taxon>
        <taxon>Magnoliopsida</taxon>
        <taxon>eudicotyledons</taxon>
        <taxon>Gunneridae</taxon>
        <taxon>Pentapetalae</taxon>
        <taxon>rosids</taxon>
        <taxon>malvids</taxon>
        <taxon>Brassicales</taxon>
        <taxon>Brassicaceae</taxon>
        <taxon>Camelineae</taxon>
        <taxon>Camelina</taxon>
    </lineage>
</organism>